<name>A0A0J7XGD8_9SPHN</name>
<dbReference type="PATRIC" id="fig|1114963.3.peg.4623"/>
<accession>A0A0J7XGD8</accession>
<dbReference type="Proteomes" id="UP000052268">
    <property type="component" value="Unassembled WGS sequence"/>
</dbReference>
<sequence length="196" mass="21413">MFLEPPPLPHRGQASDMAQLLDRVARASTRPRYAFMVLSLIAEIARPDGSAGPFVMLGGRSTLLRDWLCDALTPMGGRDAKRLMLPQKVRAELLALGKVPSEPEAAEAAIAAEVHERIRKSGKTNLSRAVSELVHAGLIRRHYQGFRVDHRNRGAGRHVVYALVGRACCLMGRSPGAPLPALSGNDDRRQGELRLN</sequence>
<reference evidence="1 2" key="1">
    <citation type="journal article" date="2015" name="G3 (Bethesda)">
        <title>Insights into Ongoing Evolution of the Hexachlorocyclohexane Catabolic Pathway from Comparative Genomics of Ten Sphingomonadaceae Strains.</title>
        <authorList>
            <person name="Pearce S.L."/>
            <person name="Oakeshott J.G."/>
            <person name="Pandey G."/>
        </authorList>
    </citation>
    <scope>NUCLEOTIDE SEQUENCE [LARGE SCALE GENOMIC DNA]</scope>
    <source>
        <strain evidence="1 2">LL02</strain>
    </source>
</reference>
<comment type="caution">
    <text evidence="1">The sequence shown here is derived from an EMBL/GenBank/DDBJ whole genome shotgun (WGS) entry which is preliminary data.</text>
</comment>
<gene>
    <name evidence="1" type="ORF">V474_04915</name>
</gene>
<evidence type="ECO:0000313" key="2">
    <source>
        <dbReference type="Proteomes" id="UP000052268"/>
    </source>
</evidence>
<dbReference type="AlphaFoldDB" id="A0A0J7XGD8"/>
<organism evidence="1 2">
    <name type="scientific">Novosphingobium barchaimii LL02</name>
    <dbReference type="NCBI Taxonomy" id="1114963"/>
    <lineage>
        <taxon>Bacteria</taxon>
        <taxon>Pseudomonadati</taxon>
        <taxon>Pseudomonadota</taxon>
        <taxon>Alphaproteobacteria</taxon>
        <taxon>Sphingomonadales</taxon>
        <taxon>Sphingomonadaceae</taxon>
        <taxon>Novosphingobium</taxon>
    </lineage>
</organism>
<evidence type="ECO:0000313" key="1">
    <source>
        <dbReference type="EMBL" id="KMS51101.1"/>
    </source>
</evidence>
<dbReference type="EMBL" id="JACU01000013">
    <property type="protein sequence ID" value="KMS51101.1"/>
    <property type="molecule type" value="Genomic_DNA"/>
</dbReference>
<protein>
    <submittedName>
        <fullName evidence="1">Uncharacterized protein</fullName>
    </submittedName>
</protein>
<proteinExistence type="predicted"/>
<keyword evidence="2" id="KW-1185">Reference proteome</keyword>